<accession>A0A0P0XTP2</accession>
<gene>
    <name evidence="2" type="ordered locus">Os10g0208750</name>
    <name evidence="2" type="ORF">OSNPB_100208750</name>
</gene>
<feature type="region of interest" description="Disordered" evidence="1">
    <location>
        <begin position="1"/>
        <end position="101"/>
    </location>
</feature>
<evidence type="ECO:0000256" key="1">
    <source>
        <dbReference type="SAM" id="MobiDB-lite"/>
    </source>
</evidence>
<sequence>MRGVVGVDGGEEELPLATAVGGVDGRGAGPWGAWTVGARPRRAAGGEDGRGAAARDRRGAAAQGREGRGGEDGRGAAARGEEPRTAARSVCRSSSPPPGSL</sequence>
<reference evidence="2 3" key="3">
    <citation type="journal article" date="2013" name="Rice">
        <title>Improvement of the Oryza sativa Nipponbare reference genome using next generation sequence and optical map data.</title>
        <authorList>
            <person name="Kawahara Y."/>
            <person name="de la Bastide M."/>
            <person name="Hamilton J.P."/>
            <person name="Kanamori H."/>
            <person name="McCombie W.R."/>
            <person name="Ouyang S."/>
            <person name="Schwartz D.C."/>
            <person name="Tanaka T."/>
            <person name="Wu J."/>
            <person name="Zhou S."/>
            <person name="Childs K.L."/>
            <person name="Davidson R.M."/>
            <person name="Lin H."/>
            <person name="Quesada-Ocampo L."/>
            <person name="Vaillancourt B."/>
            <person name="Sakai H."/>
            <person name="Lee S.S."/>
            <person name="Kim J."/>
            <person name="Numa H."/>
            <person name="Itoh T."/>
            <person name="Buell C.R."/>
            <person name="Matsumoto T."/>
        </authorList>
    </citation>
    <scope>NUCLEOTIDE SEQUENCE [LARGE SCALE GENOMIC DNA]</scope>
    <source>
        <strain evidence="3">cv. Nipponbare</strain>
    </source>
</reference>
<dbReference type="AlphaFoldDB" id="A0A0P0XTP2"/>
<name>A0A0P0XTP2_ORYSJ</name>
<organism evidence="2 3">
    <name type="scientific">Oryza sativa subsp. japonica</name>
    <name type="common">Rice</name>
    <dbReference type="NCBI Taxonomy" id="39947"/>
    <lineage>
        <taxon>Eukaryota</taxon>
        <taxon>Viridiplantae</taxon>
        <taxon>Streptophyta</taxon>
        <taxon>Embryophyta</taxon>
        <taxon>Tracheophyta</taxon>
        <taxon>Spermatophyta</taxon>
        <taxon>Magnoliopsida</taxon>
        <taxon>Liliopsida</taxon>
        <taxon>Poales</taxon>
        <taxon>Poaceae</taxon>
        <taxon>BOP clade</taxon>
        <taxon>Oryzoideae</taxon>
        <taxon>Oryzeae</taxon>
        <taxon>Oryzinae</taxon>
        <taxon>Oryza</taxon>
        <taxon>Oryza sativa</taxon>
    </lineage>
</organism>
<dbReference type="InParanoid" id="A0A0P0XTP2"/>
<dbReference type="EMBL" id="AP014966">
    <property type="protein sequence ID" value="BAT10272.1"/>
    <property type="molecule type" value="Genomic_DNA"/>
</dbReference>
<feature type="compositionally biased region" description="Basic and acidic residues" evidence="1">
    <location>
        <begin position="44"/>
        <end position="85"/>
    </location>
</feature>
<reference evidence="2 3" key="2">
    <citation type="journal article" date="2013" name="Plant Cell Physiol.">
        <title>Rice Annotation Project Database (RAP-DB): an integrative and interactive database for rice genomics.</title>
        <authorList>
            <person name="Sakai H."/>
            <person name="Lee S.S."/>
            <person name="Tanaka T."/>
            <person name="Numa H."/>
            <person name="Kim J."/>
            <person name="Kawahara Y."/>
            <person name="Wakimoto H."/>
            <person name="Yang C.C."/>
            <person name="Iwamoto M."/>
            <person name="Abe T."/>
            <person name="Yamada Y."/>
            <person name="Muto A."/>
            <person name="Inokuchi H."/>
            <person name="Ikemura T."/>
            <person name="Matsumoto T."/>
            <person name="Sasaki T."/>
            <person name="Itoh T."/>
        </authorList>
    </citation>
    <scope>NUCLEOTIDE SEQUENCE [LARGE SCALE GENOMIC DNA]</scope>
    <source>
        <strain evidence="3">cv. Nipponbare</strain>
    </source>
</reference>
<proteinExistence type="predicted"/>
<evidence type="ECO:0000313" key="2">
    <source>
        <dbReference type="EMBL" id="BAT10272.1"/>
    </source>
</evidence>
<reference evidence="3" key="1">
    <citation type="journal article" date="2005" name="Nature">
        <title>The map-based sequence of the rice genome.</title>
        <authorList>
            <consortium name="International rice genome sequencing project (IRGSP)"/>
            <person name="Matsumoto T."/>
            <person name="Wu J."/>
            <person name="Kanamori H."/>
            <person name="Katayose Y."/>
            <person name="Fujisawa M."/>
            <person name="Namiki N."/>
            <person name="Mizuno H."/>
            <person name="Yamamoto K."/>
            <person name="Antonio B.A."/>
            <person name="Baba T."/>
            <person name="Sakata K."/>
            <person name="Nagamura Y."/>
            <person name="Aoki H."/>
            <person name="Arikawa K."/>
            <person name="Arita K."/>
            <person name="Bito T."/>
            <person name="Chiden Y."/>
            <person name="Fujitsuka N."/>
            <person name="Fukunaka R."/>
            <person name="Hamada M."/>
            <person name="Harada C."/>
            <person name="Hayashi A."/>
            <person name="Hijishita S."/>
            <person name="Honda M."/>
            <person name="Hosokawa S."/>
            <person name="Ichikawa Y."/>
            <person name="Idonuma A."/>
            <person name="Iijima M."/>
            <person name="Ikeda M."/>
            <person name="Ikeno M."/>
            <person name="Ito K."/>
            <person name="Ito S."/>
            <person name="Ito T."/>
            <person name="Ito Y."/>
            <person name="Ito Y."/>
            <person name="Iwabuchi A."/>
            <person name="Kamiya K."/>
            <person name="Karasawa W."/>
            <person name="Kurita K."/>
            <person name="Katagiri S."/>
            <person name="Kikuta A."/>
            <person name="Kobayashi H."/>
            <person name="Kobayashi N."/>
            <person name="Machita K."/>
            <person name="Maehara T."/>
            <person name="Masukawa M."/>
            <person name="Mizubayashi T."/>
            <person name="Mukai Y."/>
            <person name="Nagasaki H."/>
            <person name="Nagata Y."/>
            <person name="Naito S."/>
            <person name="Nakashima M."/>
            <person name="Nakama Y."/>
            <person name="Nakamichi Y."/>
            <person name="Nakamura M."/>
            <person name="Meguro A."/>
            <person name="Negishi M."/>
            <person name="Ohta I."/>
            <person name="Ohta T."/>
            <person name="Okamoto M."/>
            <person name="Ono N."/>
            <person name="Saji S."/>
            <person name="Sakaguchi M."/>
            <person name="Sakai K."/>
            <person name="Shibata M."/>
            <person name="Shimokawa T."/>
            <person name="Song J."/>
            <person name="Takazaki Y."/>
            <person name="Terasawa K."/>
            <person name="Tsugane M."/>
            <person name="Tsuji K."/>
            <person name="Ueda S."/>
            <person name="Waki K."/>
            <person name="Yamagata H."/>
            <person name="Yamamoto M."/>
            <person name="Yamamoto S."/>
            <person name="Yamane H."/>
            <person name="Yoshiki S."/>
            <person name="Yoshihara R."/>
            <person name="Yukawa K."/>
            <person name="Zhong H."/>
            <person name="Yano M."/>
            <person name="Yuan Q."/>
            <person name="Ouyang S."/>
            <person name="Liu J."/>
            <person name="Jones K.M."/>
            <person name="Gansberger K."/>
            <person name="Moffat K."/>
            <person name="Hill J."/>
            <person name="Bera J."/>
            <person name="Fadrosh D."/>
            <person name="Jin S."/>
            <person name="Johri S."/>
            <person name="Kim M."/>
            <person name="Overton L."/>
            <person name="Reardon M."/>
            <person name="Tsitrin T."/>
            <person name="Vuong H."/>
            <person name="Weaver B."/>
            <person name="Ciecko A."/>
            <person name="Tallon L."/>
            <person name="Jackson J."/>
            <person name="Pai G."/>
            <person name="Aken S.V."/>
            <person name="Utterback T."/>
            <person name="Reidmuller S."/>
            <person name="Feldblyum T."/>
            <person name="Hsiao J."/>
            <person name="Zismann V."/>
            <person name="Iobst S."/>
            <person name="de Vazeille A.R."/>
            <person name="Buell C.R."/>
            <person name="Ying K."/>
            <person name="Li Y."/>
            <person name="Lu T."/>
            <person name="Huang Y."/>
            <person name="Zhao Q."/>
            <person name="Feng Q."/>
            <person name="Zhang L."/>
            <person name="Zhu J."/>
            <person name="Weng Q."/>
            <person name="Mu J."/>
            <person name="Lu Y."/>
            <person name="Fan D."/>
            <person name="Liu Y."/>
            <person name="Guan J."/>
            <person name="Zhang Y."/>
            <person name="Yu S."/>
            <person name="Liu X."/>
            <person name="Zhang Y."/>
            <person name="Hong G."/>
            <person name="Han B."/>
            <person name="Choisne N."/>
            <person name="Demange N."/>
            <person name="Orjeda G."/>
            <person name="Samain S."/>
            <person name="Cattolico L."/>
            <person name="Pelletier E."/>
            <person name="Couloux A."/>
            <person name="Segurens B."/>
            <person name="Wincker P."/>
            <person name="D'Hont A."/>
            <person name="Scarpelli C."/>
            <person name="Weissenbach J."/>
            <person name="Salanoubat M."/>
            <person name="Quetier F."/>
            <person name="Yu Y."/>
            <person name="Kim H.R."/>
            <person name="Rambo T."/>
            <person name="Currie J."/>
            <person name="Collura K."/>
            <person name="Luo M."/>
            <person name="Yang T."/>
            <person name="Ammiraju J.S.S."/>
            <person name="Engler F."/>
            <person name="Soderlund C."/>
            <person name="Wing R.A."/>
            <person name="Palmer L.E."/>
            <person name="de la Bastide M."/>
            <person name="Spiegel L."/>
            <person name="Nascimento L."/>
            <person name="Zutavern T."/>
            <person name="O'Shaughnessy A."/>
            <person name="Dike S."/>
            <person name="Dedhia N."/>
            <person name="Preston R."/>
            <person name="Balija V."/>
            <person name="McCombie W.R."/>
            <person name="Chow T."/>
            <person name="Chen H."/>
            <person name="Chung M."/>
            <person name="Chen C."/>
            <person name="Shaw J."/>
            <person name="Wu H."/>
            <person name="Hsiao K."/>
            <person name="Chao Y."/>
            <person name="Chu M."/>
            <person name="Cheng C."/>
            <person name="Hour A."/>
            <person name="Lee P."/>
            <person name="Lin S."/>
            <person name="Lin Y."/>
            <person name="Liou J."/>
            <person name="Liu S."/>
            <person name="Hsing Y."/>
            <person name="Raghuvanshi S."/>
            <person name="Mohanty A."/>
            <person name="Bharti A.K."/>
            <person name="Gaur A."/>
            <person name="Gupta V."/>
            <person name="Kumar D."/>
            <person name="Ravi V."/>
            <person name="Vij S."/>
            <person name="Kapur A."/>
            <person name="Khurana P."/>
            <person name="Khurana P."/>
            <person name="Khurana J.P."/>
            <person name="Tyagi A.K."/>
            <person name="Gaikwad K."/>
            <person name="Singh A."/>
            <person name="Dalal V."/>
            <person name="Srivastava S."/>
            <person name="Dixit A."/>
            <person name="Pal A.K."/>
            <person name="Ghazi I.A."/>
            <person name="Yadav M."/>
            <person name="Pandit A."/>
            <person name="Bhargava A."/>
            <person name="Sureshbabu K."/>
            <person name="Batra K."/>
            <person name="Sharma T.R."/>
            <person name="Mohapatra T."/>
            <person name="Singh N.K."/>
            <person name="Messing J."/>
            <person name="Nelson A.B."/>
            <person name="Fuks G."/>
            <person name="Kavchok S."/>
            <person name="Keizer G."/>
            <person name="Linton E."/>
            <person name="Llaca V."/>
            <person name="Song R."/>
            <person name="Tanyolac B."/>
            <person name="Young S."/>
            <person name="Ho-Il K."/>
            <person name="Hahn J.H."/>
            <person name="Sangsakoo G."/>
            <person name="Vanavichit A."/>
            <person name="de Mattos Luiz.A.T."/>
            <person name="Zimmer P.D."/>
            <person name="Malone G."/>
            <person name="Dellagostin O."/>
            <person name="de Oliveira A.C."/>
            <person name="Bevan M."/>
            <person name="Bancroft I."/>
            <person name="Minx P."/>
            <person name="Cordum H."/>
            <person name="Wilson R."/>
            <person name="Cheng Z."/>
            <person name="Jin W."/>
            <person name="Jiang J."/>
            <person name="Leong S.A."/>
            <person name="Iwama H."/>
            <person name="Gojobori T."/>
            <person name="Itoh T."/>
            <person name="Niimura Y."/>
            <person name="Fujii Y."/>
            <person name="Habara T."/>
            <person name="Sakai H."/>
            <person name="Sato Y."/>
            <person name="Wilson G."/>
            <person name="Kumar K."/>
            <person name="McCouch S."/>
            <person name="Juretic N."/>
            <person name="Hoen D."/>
            <person name="Wright S."/>
            <person name="Bruskiewich R."/>
            <person name="Bureau T."/>
            <person name="Miyao A."/>
            <person name="Hirochika H."/>
            <person name="Nishikawa T."/>
            <person name="Kadowaki K."/>
            <person name="Sugiura M."/>
            <person name="Burr B."/>
            <person name="Sasaki T."/>
        </authorList>
    </citation>
    <scope>NUCLEOTIDE SEQUENCE [LARGE SCALE GENOMIC DNA]</scope>
    <source>
        <strain evidence="3">cv. Nipponbare</strain>
    </source>
</reference>
<dbReference type="Proteomes" id="UP000059680">
    <property type="component" value="Chromosome 10"/>
</dbReference>
<protein>
    <submittedName>
        <fullName evidence="2">Os10g0208750 protein</fullName>
    </submittedName>
</protein>
<dbReference type="PaxDb" id="39947-A0A0P0XTP2"/>
<evidence type="ECO:0000313" key="3">
    <source>
        <dbReference type="Proteomes" id="UP000059680"/>
    </source>
</evidence>
<keyword evidence="3" id="KW-1185">Reference proteome</keyword>